<comment type="subcellular location">
    <subcellularLocation>
        <location evidence="1">Cytoplasm</location>
    </subcellularLocation>
</comment>
<comment type="caution">
    <text evidence="12">The sequence shown here is derived from an EMBL/GenBank/DDBJ whole genome shotgun (WGS) entry which is preliminary data.</text>
</comment>
<feature type="compositionally biased region" description="Low complexity" evidence="9">
    <location>
        <begin position="31"/>
        <end position="53"/>
    </location>
</feature>
<dbReference type="Proteomes" id="UP000791440">
    <property type="component" value="Unassembled WGS sequence"/>
</dbReference>
<dbReference type="PROSITE" id="PS50822">
    <property type="entry name" value="PIWI"/>
    <property type="match status" value="1"/>
</dbReference>
<accession>A0A922CJ80</accession>
<evidence type="ECO:0000256" key="1">
    <source>
        <dbReference type="ARBA" id="ARBA00004496"/>
    </source>
</evidence>
<feature type="domain" description="PAZ" evidence="10">
    <location>
        <begin position="282"/>
        <end position="395"/>
    </location>
</feature>
<evidence type="ECO:0000313" key="12">
    <source>
        <dbReference type="EMBL" id="KAG6448880.1"/>
    </source>
</evidence>
<name>A0A922CJ80_MANSE</name>
<dbReference type="GO" id="GO:0005737">
    <property type="term" value="C:cytoplasm"/>
    <property type="evidence" value="ECO:0007669"/>
    <property type="project" value="UniProtKB-SubCell"/>
</dbReference>
<evidence type="ECO:0008006" key="14">
    <source>
        <dbReference type="Google" id="ProtNLM"/>
    </source>
</evidence>
<comment type="similarity">
    <text evidence="7">Belongs to the argonaute family. Piwi subfamily.</text>
</comment>
<keyword evidence="6" id="KW-0943">RNA-mediated gene silencing</keyword>
<dbReference type="Pfam" id="PF02171">
    <property type="entry name" value="Piwi"/>
    <property type="match status" value="1"/>
</dbReference>
<evidence type="ECO:0000256" key="7">
    <source>
        <dbReference type="ARBA" id="ARBA00038291"/>
    </source>
</evidence>
<keyword evidence="2" id="KW-0217">Developmental protein</keyword>
<dbReference type="AlphaFoldDB" id="A0A922CJ80"/>
<feature type="compositionally biased region" description="Polar residues" evidence="9">
    <location>
        <begin position="59"/>
        <end position="70"/>
    </location>
</feature>
<evidence type="ECO:0000256" key="6">
    <source>
        <dbReference type="ARBA" id="ARBA00023158"/>
    </source>
</evidence>
<evidence type="ECO:0000256" key="2">
    <source>
        <dbReference type="ARBA" id="ARBA00022473"/>
    </source>
</evidence>
<dbReference type="GO" id="GO:0030154">
    <property type="term" value="P:cell differentiation"/>
    <property type="evidence" value="ECO:0007669"/>
    <property type="project" value="UniProtKB-KW"/>
</dbReference>
<evidence type="ECO:0000259" key="11">
    <source>
        <dbReference type="PROSITE" id="PS50822"/>
    </source>
</evidence>
<dbReference type="CDD" id="cd02845">
    <property type="entry name" value="PAZ_piwi_like"/>
    <property type="match status" value="1"/>
</dbReference>
<keyword evidence="5" id="KW-0694">RNA-binding</keyword>
<dbReference type="SMART" id="SM00950">
    <property type="entry name" value="Piwi"/>
    <property type="match status" value="1"/>
</dbReference>
<dbReference type="PANTHER" id="PTHR22891">
    <property type="entry name" value="EUKARYOTIC TRANSLATION INITIATION FACTOR 2C"/>
    <property type="match status" value="1"/>
</dbReference>
<evidence type="ECO:0000256" key="8">
    <source>
        <dbReference type="ARBA" id="ARBA00063505"/>
    </source>
</evidence>
<dbReference type="FunFam" id="2.170.260.10:FF:000003">
    <property type="entry name" value="Piwi-like RNA-mediated gene silencing 2"/>
    <property type="match status" value="1"/>
</dbReference>
<sequence>MVKMAEQGKGRGRGLALIQALKRSQMLDSIPTSETPTPETTPSSSTFPSAVPSMAPSAIESSTDTVSTTAGGRGRLAAMMLAKMQPKPGPPMFSPASDVSPGQLAKPTGVGRGMKLLQTLQASKAAASVKSDVETITETMSETTISTPQPTQTTKGYVKQIVNNVYEYEVKYVPEQDYKHLRFKLLNEHIKYFKDKTFDGTTLYVPHALPDEALQLVSTNPFDNSKVNILIKFRRTRKLSEMIHIYNVLFKCIMKDLQLYEGGLMLTLDSTHRVLRNQCVLTLIKEVVQSEGTNWKRKLTDILVGCSVMTTYNKKLFRVDSIDDKMTPRSTFEKTEDGKIVQITYIDYYKKNYGIDIMDWDQPMLISRDTKRMPGSDAPTDFMICLVPELCTMTGLSDDQRSNFRLMKDYIQTVMENETAKNRLAGWGLSIAPETINITARTLPPETLYFGNAVKVAGKPNAEWNMESTKNAVMQAVDIMKWSFVDTVKRNCRPMGIMVSTPEMVRLPNDRTDSYVTALKKSITSAVQLVVINARSLMNSQRVRAVTQKILLQMNCKLGGTLWNISIPFKTAMVVGIDSYHDPTRKSRSVYSFIASYNQSMTLWFSRAVFQERGQEIVDGLKSSLVESLTHYLRSNGTLPDKIIIYRDGVGDGQLKLVHDYEIPQMKICFSAMGQPYSPTLTYIVVQKRINTRIFMKSAQGFDNPHPGTVVDHAITRRDWYDFLIASQKVNQGTVTPTHYVVVYDNSGMTPDQCQRLTYKLCHLYYNWPGTVRVPAPCQYAHKLAYLVGQNIHGPPSDALADKLYFL</sequence>
<dbReference type="InterPro" id="IPR003165">
    <property type="entry name" value="Piwi"/>
</dbReference>
<dbReference type="EMBL" id="JH668363">
    <property type="protein sequence ID" value="KAG6448880.1"/>
    <property type="molecule type" value="Genomic_DNA"/>
</dbReference>
<keyword evidence="13" id="KW-1185">Reference proteome</keyword>
<proteinExistence type="inferred from homology"/>
<keyword evidence="3" id="KW-0963">Cytoplasm</keyword>
<dbReference type="InterPro" id="IPR003100">
    <property type="entry name" value="PAZ_dom"/>
</dbReference>
<dbReference type="Pfam" id="PF23278">
    <property type="entry name" value="Piwi_N"/>
    <property type="match status" value="1"/>
</dbReference>
<dbReference type="GO" id="GO:0003723">
    <property type="term" value="F:RNA binding"/>
    <property type="evidence" value="ECO:0007669"/>
    <property type="project" value="UniProtKB-KW"/>
</dbReference>
<feature type="domain" description="Piwi" evidence="11">
    <location>
        <begin position="531"/>
        <end position="793"/>
    </location>
</feature>
<dbReference type="PROSITE" id="PS50821">
    <property type="entry name" value="PAZ"/>
    <property type="match status" value="1"/>
</dbReference>
<feature type="region of interest" description="Disordered" evidence="9">
    <location>
        <begin position="26"/>
        <end position="70"/>
    </location>
</feature>
<dbReference type="CDD" id="cd04658">
    <property type="entry name" value="Piwi_piwi-like_Euk"/>
    <property type="match status" value="1"/>
</dbReference>
<evidence type="ECO:0000313" key="13">
    <source>
        <dbReference type="Proteomes" id="UP000791440"/>
    </source>
</evidence>
<reference evidence="12" key="2">
    <citation type="submission" date="2020-12" db="EMBL/GenBank/DDBJ databases">
        <authorList>
            <person name="Kanost M."/>
        </authorList>
    </citation>
    <scope>NUCLEOTIDE SEQUENCE</scope>
</reference>
<dbReference type="FunFam" id="3.30.420.10:FF:000014">
    <property type="entry name" value="Piwi-like RNA-mediated gene silencing 1"/>
    <property type="match status" value="1"/>
</dbReference>
<gene>
    <name evidence="12" type="ORF">O3G_MSEX005742</name>
</gene>
<dbReference type="SMART" id="SM00949">
    <property type="entry name" value="PAZ"/>
    <property type="match status" value="1"/>
</dbReference>
<evidence type="ECO:0000256" key="5">
    <source>
        <dbReference type="ARBA" id="ARBA00022884"/>
    </source>
</evidence>
<evidence type="ECO:0000256" key="4">
    <source>
        <dbReference type="ARBA" id="ARBA00022782"/>
    </source>
</evidence>
<keyword evidence="4" id="KW-0221">Differentiation</keyword>
<dbReference type="EMBL" id="JH668363">
    <property type="protein sequence ID" value="KAG6448881.1"/>
    <property type="molecule type" value="Genomic_DNA"/>
</dbReference>
<evidence type="ECO:0000259" key="10">
    <source>
        <dbReference type="PROSITE" id="PS50821"/>
    </source>
</evidence>
<evidence type="ECO:0000256" key="9">
    <source>
        <dbReference type="SAM" id="MobiDB-lite"/>
    </source>
</evidence>
<organism evidence="12 13">
    <name type="scientific">Manduca sexta</name>
    <name type="common">Tobacco hawkmoth</name>
    <name type="synonym">Tobacco hornworm</name>
    <dbReference type="NCBI Taxonomy" id="7130"/>
    <lineage>
        <taxon>Eukaryota</taxon>
        <taxon>Metazoa</taxon>
        <taxon>Ecdysozoa</taxon>
        <taxon>Arthropoda</taxon>
        <taxon>Hexapoda</taxon>
        <taxon>Insecta</taxon>
        <taxon>Pterygota</taxon>
        <taxon>Neoptera</taxon>
        <taxon>Endopterygota</taxon>
        <taxon>Lepidoptera</taxon>
        <taxon>Glossata</taxon>
        <taxon>Ditrysia</taxon>
        <taxon>Bombycoidea</taxon>
        <taxon>Sphingidae</taxon>
        <taxon>Sphinginae</taxon>
        <taxon>Sphingini</taxon>
        <taxon>Manduca</taxon>
    </lineage>
</organism>
<dbReference type="Pfam" id="PF02170">
    <property type="entry name" value="PAZ"/>
    <property type="match status" value="1"/>
</dbReference>
<reference evidence="12" key="1">
    <citation type="journal article" date="2016" name="Insect Biochem. Mol. Biol.">
        <title>Multifaceted biological insights from a draft genome sequence of the tobacco hornworm moth, Manduca sexta.</title>
        <authorList>
            <person name="Kanost M.R."/>
            <person name="Arrese E.L."/>
            <person name="Cao X."/>
            <person name="Chen Y.R."/>
            <person name="Chellapilla S."/>
            <person name="Goldsmith M.R."/>
            <person name="Grosse-Wilde E."/>
            <person name="Heckel D.G."/>
            <person name="Herndon N."/>
            <person name="Jiang H."/>
            <person name="Papanicolaou A."/>
            <person name="Qu J."/>
            <person name="Soulages J.L."/>
            <person name="Vogel H."/>
            <person name="Walters J."/>
            <person name="Waterhouse R.M."/>
            <person name="Ahn S.J."/>
            <person name="Almeida F.C."/>
            <person name="An C."/>
            <person name="Aqrawi P."/>
            <person name="Bretschneider A."/>
            <person name="Bryant W.B."/>
            <person name="Bucks S."/>
            <person name="Chao H."/>
            <person name="Chevignon G."/>
            <person name="Christen J.M."/>
            <person name="Clarke D.F."/>
            <person name="Dittmer N.T."/>
            <person name="Ferguson L.C.F."/>
            <person name="Garavelou S."/>
            <person name="Gordon K.H.J."/>
            <person name="Gunaratna R.T."/>
            <person name="Han Y."/>
            <person name="Hauser F."/>
            <person name="He Y."/>
            <person name="Heidel-Fischer H."/>
            <person name="Hirsh A."/>
            <person name="Hu Y."/>
            <person name="Jiang H."/>
            <person name="Kalra D."/>
            <person name="Klinner C."/>
            <person name="Konig C."/>
            <person name="Kovar C."/>
            <person name="Kroll A.R."/>
            <person name="Kuwar S.S."/>
            <person name="Lee S.L."/>
            <person name="Lehman R."/>
            <person name="Li K."/>
            <person name="Li Z."/>
            <person name="Liang H."/>
            <person name="Lovelace S."/>
            <person name="Lu Z."/>
            <person name="Mansfield J.H."/>
            <person name="McCulloch K.J."/>
            <person name="Mathew T."/>
            <person name="Morton B."/>
            <person name="Muzny D.M."/>
            <person name="Neunemann D."/>
            <person name="Ongeri F."/>
            <person name="Pauchet Y."/>
            <person name="Pu L.L."/>
            <person name="Pyrousis I."/>
            <person name="Rao X.J."/>
            <person name="Redding A."/>
            <person name="Roesel C."/>
            <person name="Sanchez-Gracia A."/>
            <person name="Schaack S."/>
            <person name="Shukla A."/>
            <person name="Tetreau G."/>
            <person name="Wang Y."/>
            <person name="Xiong G.H."/>
            <person name="Traut W."/>
            <person name="Walsh T.K."/>
            <person name="Worley K.C."/>
            <person name="Wu D."/>
            <person name="Wu W."/>
            <person name="Wu Y.Q."/>
            <person name="Zhang X."/>
            <person name="Zou Z."/>
            <person name="Zucker H."/>
            <person name="Briscoe A.D."/>
            <person name="Burmester T."/>
            <person name="Clem R.J."/>
            <person name="Feyereisen R."/>
            <person name="Grimmelikhuijzen C.J.P."/>
            <person name="Hamodrakas S.J."/>
            <person name="Hansson B.S."/>
            <person name="Huguet E."/>
            <person name="Jermiin L.S."/>
            <person name="Lan Q."/>
            <person name="Lehman H.K."/>
            <person name="Lorenzen M."/>
            <person name="Merzendorfer H."/>
            <person name="Michalopoulos I."/>
            <person name="Morton D.B."/>
            <person name="Muthukrishnan S."/>
            <person name="Oakeshott J.G."/>
            <person name="Palmer W."/>
            <person name="Park Y."/>
            <person name="Passarelli A.L."/>
            <person name="Rozas J."/>
            <person name="Schwartz L.M."/>
            <person name="Smith W."/>
            <person name="Southgate A."/>
            <person name="Vilcinskas A."/>
            <person name="Vogt R."/>
            <person name="Wang P."/>
            <person name="Werren J."/>
            <person name="Yu X.Q."/>
            <person name="Zhou J.J."/>
            <person name="Brown S.J."/>
            <person name="Scherer S.E."/>
            <person name="Richards S."/>
            <person name="Blissard G.W."/>
        </authorList>
    </citation>
    <scope>NUCLEOTIDE SEQUENCE</scope>
</reference>
<evidence type="ECO:0000256" key="3">
    <source>
        <dbReference type="ARBA" id="ARBA00022490"/>
    </source>
</evidence>
<comment type="subunit">
    <text evidence="8">Interacts (when symmetrically methylated) with Papi/TDRKH. Interacts with Vasa.</text>
</comment>
<protein>
    <recommendedName>
        <fullName evidence="14">Piwi</fullName>
    </recommendedName>
</protein>
<dbReference type="GO" id="GO:0140965">
    <property type="term" value="P:secondary piRNA processing"/>
    <property type="evidence" value="ECO:0007669"/>
    <property type="project" value="UniProtKB-ARBA"/>
</dbReference>